<dbReference type="InterPro" id="IPR051343">
    <property type="entry name" value="G-type_lectin_kinases/EP1-like"/>
</dbReference>
<feature type="domain" description="Protein kinase" evidence="6">
    <location>
        <begin position="52"/>
        <end position="292"/>
    </location>
</feature>
<dbReference type="EMBL" id="CM009290">
    <property type="protein sequence ID" value="PNT52141.1"/>
    <property type="molecule type" value="Genomic_DNA"/>
</dbReference>
<keyword evidence="1" id="KW-0245">EGF-like domain</keyword>
<dbReference type="SMART" id="SM00219">
    <property type="entry name" value="TyrKc"/>
    <property type="match status" value="1"/>
</dbReference>
<dbReference type="Pfam" id="PF00069">
    <property type="entry name" value="Pkinase"/>
    <property type="match status" value="1"/>
</dbReference>
<dbReference type="AlphaFoldDB" id="U5GSL1"/>
<sequence>MGFSLPCCFSFFLLLLLLFPTDGQTYKNIYLGSSLNADNNSSSWSSPSGHFAFGFQQAGDAGFLLAIWFNKIPERTIVWSADRNNPAQRGSRECSSTDGQLVLDDKQPRMTAMKNWEVVLLELFTTGLANEDHTPLSPVKKLGKIAREGEQEFKTEVRVIGRTNHKNSVQLIGFYSRPNWCQIMQIAFGVARGLLYLHEECSSQIIRCDTKPQNFILEETLKARISDFGLAKLLKTDHTKQLQQSEEPKEGKLHLLVEQDEEAMEDMKRVERFVMVVIWCIQEDPSFRPGMK</sequence>
<evidence type="ECO:0000256" key="2">
    <source>
        <dbReference type="ARBA" id="ARBA00022729"/>
    </source>
</evidence>
<dbReference type="InterPro" id="IPR020635">
    <property type="entry name" value="Tyr_kinase_cat_dom"/>
</dbReference>
<dbReference type="Gene3D" id="1.10.510.10">
    <property type="entry name" value="Transferase(Phosphotransferase) domain 1"/>
    <property type="match status" value="1"/>
</dbReference>
<keyword evidence="2 5" id="KW-0732">Signal</keyword>
<dbReference type="InterPro" id="IPR036426">
    <property type="entry name" value="Bulb-type_lectin_dom_sf"/>
</dbReference>
<dbReference type="Gene3D" id="3.30.200.20">
    <property type="entry name" value="Phosphorylase Kinase, domain 1"/>
    <property type="match status" value="1"/>
</dbReference>
<feature type="signal peptide" evidence="5">
    <location>
        <begin position="1"/>
        <end position="23"/>
    </location>
</feature>
<dbReference type="PROSITE" id="PS50927">
    <property type="entry name" value="BULB_LECTIN"/>
    <property type="match status" value="1"/>
</dbReference>
<evidence type="ECO:0000313" key="9">
    <source>
        <dbReference type="Proteomes" id="UP000006729"/>
    </source>
</evidence>
<evidence type="ECO:0000256" key="5">
    <source>
        <dbReference type="SAM" id="SignalP"/>
    </source>
</evidence>
<name>U5GSL1_POPTR</name>
<dbReference type="PROSITE" id="PS50011">
    <property type="entry name" value="PROTEIN_KINASE_DOM"/>
    <property type="match status" value="1"/>
</dbReference>
<dbReference type="InterPro" id="IPR000719">
    <property type="entry name" value="Prot_kinase_dom"/>
</dbReference>
<evidence type="ECO:0000313" key="8">
    <source>
        <dbReference type="EMBL" id="PNT52141.1"/>
    </source>
</evidence>
<evidence type="ECO:0000256" key="3">
    <source>
        <dbReference type="ARBA" id="ARBA00023157"/>
    </source>
</evidence>
<dbReference type="SUPFAM" id="SSF56112">
    <property type="entry name" value="Protein kinase-like (PK-like)"/>
    <property type="match status" value="1"/>
</dbReference>
<evidence type="ECO:0000256" key="1">
    <source>
        <dbReference type="ARBA" id="ARBA00022536"/>
    </source>
</evidence>
<feature type="chain" id="PRO_5030178375" description="Protein kinase domain-containing protein" evidence="5">
    <location>
        <begin position="24"/>
        <end position="292"/>
    </location>
</feature>
<evidence type="ECO:0000259" key="7">
    <source>
        <dbReference type="PROSITE" id="PS50927"/>
    </source>
</evidence>
<dbReference type="Proteomes" id="UP000006729">
    <property type="component" value="Chromosome 1"/>
</dbReference>
<accession>U5GSL1</accession>
<dbReference type="Gene3D" id="2.90.10.10">
    <property type="entry name" value="Bulb-type lectin domain"/>
    <property type="match status" value="1"/>
</dbReference>
<dbReference type="GO" id="GO:0004713">
    <property type="term" value="F:protein tyrosine kinase activity"/>
    <property type="evidence" value="ECO:0007669"/>
    <property type="project" value="InterPro"/>
</dbReference>
<evidence type="ECO:0008006" key="10">
    <source>
        <dbReference type="Google" id="ProtNLM"/>
    </source>
</evidence>
<proteinExistence type="predicted"/>
<dbReference type="SUPFAM" id="SSF51110">
    <property type="entry name" value="alpha-D-mannose-specific plant lectins"/>
    <property type="match status" value="1"/>
</dbReference>
<reference evidence="8 9" key="1">
    <citation type="journal article" date="2006" name="Science">
        <title>The genome of black cottonwood, Populus trichocarpa (Torr. &amp; Gray).</title>
        <authorList>
            <person name="Tuskan G.A."/>
            <person name="Difazio S."/>
            <person name="Jansson S."/>
            <person name="Bohlmann J."/>
            <person name="Grigoriev I."/>
            <person name="Hellsten U."/>
            <person name="Putnam N."/>
            <person name="Ralph S."/>
            <person name="Rombauts S."/>
            <person name="Salamov A."/>
            <person name="Schein J."/>
            <person name="Sterck L."/>
            <person name="Aerts A."/>
            <person name="Bhalerao R.R."/>
            <person name="Bhalerao R.P."/>
            <person name="Blaudez D."/>
            <person name="Boerjan W."/>
            <person name="Brun A."/>
            <person name="Brunner A."/>
            <person name="Busov V."/>
            <person name="Campbell M."/>
            <person name="Carlson J."/>
            <person name="Chalot M."/>
            <person name="Chapman J."/>
            <person name="Chen G.L."/>
            <person name="Cooper D."/>
            <person name="Coutinho P.M."/>
            <person name="Couturier J."/>
            <person name="Covert S."/>
            <person name="Cronk Q."/>
            <person name="Cunningham R."/>
            <person name="Davis J."/>
            <person name="Degroeve S."/>
            <person name="Dejardin A."/>
            <person name="Depamphilis C."/>
            <person name="Detter J."/>
            <person name="Dirks B."/>
            <person name="Dubchak I."/>
            <person name="Duplessis S."/>
            <person name="Ehlting J."/>
            <person name="Ellis B."/>
            <person name="Gendler K."/>
            <person name="Goodstein D."/>
            <person name="Gribskov M."/>
            <person name="Grimwood J."/>
            <person name="Groover A."/>
            <person name="Gunter L."/>
            <person name="Hamberger B."/>
            <person name="Heinze B."/>
            <person name="Helariutta Y."/>
            <person name="Henrissat B."/>
            <person name="Holligan D."/>
            <person name="Holt R."/>
            <person name="Huang W."/>
            <person name="Islam-Faridi N."/>
            <person name="Jones S."/>
            <person name="Jones-Rhoades M."/>
            <person name="Jorgensen R."/>
            <person name="Joshi C."/>
            <person name="Kangasjarvi J."/>
            <person name="Karlsson J."/>
            <person name="Kelleher C."/>
            <person name="Kirkpatrick R."/>
            <person name="Kirst M."/>
            <person name="Kohler A."/>
            <person name="Kalluri U."/>
            <person name="Larimer F."/>
            <person name="Leebens-Mack J."/>
            <person name="Leple J.C."/>
            <person name="Locascio P."/>
            <person name="Lou Y."/>
            <person name="Lucas S."/>
            <person name="Martin F."/>
            <person name="Montanini B."/>
            <person name="Napoli C."/>
            <person name="Nelson D.R."/>
            <person name="Nelson C."/>
            <person name="Nieminen K."/>
            <person name="Nilsson O."/>
            <person name="Pereda V."/>
            <person name="Peter G."/>
            <person name="Philippe R."/>
            <person name="Pilate G."/>
            <person name="Poliakov A."/>
            <person name="Razumovskaya J."/>
            <person name="Richardson P."/>
            <person name="Rinaldi C."/>
            <person name="Ritland K."/>
            <person name="Rouze P."/>
            <person name="Ryaboy D."/>
            <person name="Schmutz J."/>
            <person name="Schrader J."/>
            <person name="Segerman B."/>
            <person name="Shin H."/>
            <person name="Siddiqui A."/>
            <person name="Sterky F."/>
            <person name="Terry A."/>
            <person name="Tsai C.J."/>
            <person name="Uberbacher E."/>
            <person name="Unneberg P."/>
            <person name="Vahala J."/>
            <person name="Wall K."/>
            <person name="Wessler S."/>
            <person name="Yang G."/>
            <person name="Yin T."/>
            <person name="Douglas C."/>
            <person name="Marra M."/>
            <person name="Sandberg G."/>
            <person name="Van de Peer Y."/>
            <person name="Rokhsar D."/>
        </authorList>
    </citation>
    <scope>NUCLEOTIDE SEQUENCE [LARGE SCALE GENOMIC DNA]</scope>
    <source>
        <strain evidence="9">cv. Nisqually</strain>
    </source>
</reference>
<evidence type="ECO:0000256" key="4">
    <source>
        <dbReference type="ARBA" id="ARBA00023180"/>
    </source>
</evidence>
<dbReference type="GO" id="GO:0004672">
    <property type="term" value="F:protein kinase activity"/>
    <property type="evidence" value="ECO:0000318"/>
    <property type="project" value="GO_Central"/>
</dbReference>
<keyword evidence="9" id="KW-1185">Reference proteome</keyword>
<gene>
    <name evidence="8" type="ORF">POPTR_001G014800</name>
</gene>
<dbReference type="InterPro" id="IPR001480">
    <property type="entry name" value="Bulb-type_lectin_dom"/>
</dbReference>
<dbReference type="PANTHER" id="PTHR47976:SF47">
    <property type="entry name" value="RECEPTOR-LIKE SERINE_THREONINE-PROTEIN KINASE"/>
    <property type="match status" value="1"/>
</dbReference>
<keyword evidence="3" id="KW-1015">Disulfide bond</keyword>
<protein>
    <recommendedName>
        <fullName evidence="10">Protein kinase domain-containing protein</fullName>
    </recommendedName>
</protein>
<organism evidence="8 9">
    <name type="scientific">Populus trichocarpa</name>
    <name type="common">Western balsam poplar</name>
    <name type="synonym">Populus balsamifera subsp. trichocarpa</name>
    <dbReference type="NCBI Taxonomy" id="3694"/>
    <lineage>
        <taxon>Eukaryota</taxon>
        <taxon>Viridiplantae</taxon>
        <taxon>Streptophyta</taxon>
        <taxon>Embryophyta</taxon>
        <taxon>Tracheophyta</taxon>
        <taxon>Spermatophyta</taxon>
        <taxon>Magnoliopsida</taxon>
        <taxon>eudicotyledons</taxon>
        <taxon>Gunneridae</taxon>
        <taxon>Pentapetalae</taxon>
        <taxon>rosids</taxon>
        <taxon>fabids</taxon>
        <taxon>Malpighiales</taxon>
        <taxon>Salicaceae</taxon>
        <taxon>Saliceae</taxon>
        <taxon>Populus</taxon>
    </lineage>
</organism>
<feature type="domain" description="Bulb-type lectin" evidence="7">
    <location>
        <begin position="26"/>
        <end position="160"/>
    </location>
</feature>
<dbReference type="InterPro" id="IPR011009">
    <property type="entry name" value="Kinase-like_dom_sf"/>
</dbReference>
<keyword evidence="4" id="KW-0325">Glycoprotein</keyword>
<evidence type="ECO:0000259" key="6">
    <source>
        <dbReference type="PROSITE" id="PS50011"/>
    </source>
</evidence>
<dbReference type="GO" id="GO:0005524">
    <property type="term" value="F:ATP binding"/>
    <property type="evidence" value="ECO:0007669"/>
    <property type="project" value="InterPro"/>
</dbReference>
<dbReference type="InParanoid" id="U5GSL1"/>
<dbReference type="PANTHER" id="PTHR47976">
    <property type="entry name" value="G-TYPE LECTIN S-RECEPTOR-LIKE SERINE/THREONINE-PROTEIN KINASE SD2-5"/>
    <property type="match status" value="1"/>
</dbReference>